<feature type="compositionally biased region" description="Polar residues" evidence="6">
    <location>
        <begin position="2929"/>
        <end position="2950"/>
    </location>
</feature>
<evidence type="ECO:0000313" key="7">
    <source>
        <dbReference type="Proteomes" id="UP000186698"/>
    </source>
</evidence>
<dbReference type="OrthoDB" id="6129702at2759"/>
<feature type="compositionally biased region" description="Basic and acidic residues" evidence="6">
    <location>
        <begin position="2532"/>
        <end position="2551"/>
    </location>
</feature>
<feature type="region of interest" description="Disordered" evidence="6">
    <location>
        <begin position="2624"/>
        <end position="2737"/>
    </location>
</feature>
<feature type="repeat" description="Xin" evidence="5">
    <location>
        <begin position="1236"/>
        <end position="1251"/>
    </location>
</feature>
<feature type="region of interest" description="Disordered" evidence="6">
    <location>
        <begin position="2929"/>
        <end position="3009"/>
    </location>
</feature>
<feature type="repeat" description="Xin" evidence="5">
    <location>
        <begin position="1135"/>
        <end position="1150"/>
    </location>
</feature>
<comment type="similarity">
    <text evidence="5">Belongs to the Xin family.</text>
</comment>
<organism evidence="7 8">
    <name type="scientific">Xenopus laevis</name>
    <name type="common">African clawed frog</name>
    <dbReference type="NCBI Taxonomy" id="8355"/>
    <lineage>
        <taxon>Eukaryota</taxon>
        <taxon>Metazoa</taxon>
        <taxon>Chordata</taxon>
        <taxon>Craniata</taxon>
        <taxon>Vertebrata</taxon>
        <taxon>Euteleostomi</taxon>
        <taxon>Amphibia</taxon>
        <taxon>Batrachia</taxon>
        <taxon>Anura</taxon>
        <taxon>Pipoidea</taxon>
        <taxon>Pipidae</taxon>
        <taxon>Xenopodinae</taxon>
        <taxon>Xenopus</taxon>
        <taxon>Xenopus</taxon>
    </lineage>
</organism>
<accession>A0A8J1LX63</accession>
<feature type="region of interest" description="Disordered" evidence="6">
    <location>
        <begin position="2058"/>
        <end position="2091"/>
    </location>
</feature>
<feature type="compositionally biased region" description="Basic and acidic residues" evidence="6">
    <location>
        <begin position="2663"/>
        <end position="2672"/>
    </location>
</feature>
<feature type="repeat" description="Xin" evidence="5">
    <location>
        <begin position="556"/>
        <end position="571"/>
    </location>
</feature>
<evidence type="ECO:0000256" key="3">
    <source>
        <dbReference type="ARBA" id="ARBA00022949"/>
    </source>
</evidence>
<evidence type="ECO:0000256" key="6">
    <source>
        <dbReference type="SAM" id="MobiDB-lite"/>
    </source>
</evidence>
<dbReference type="PANTHER" id="PTHR22591">
    <property type="entry name" value="XIN"/>
    <property type="match status" value="1"/>
</dbReference>
<feature type="repeat" description="Xin" evidence="5">
    <location>
        <begin position="448"/>
        <end position="463"/>
    </location>
</feature>
<feature type="compositionally biased region" description="Basic and acidic residues" evidence="6">
    <location>
        <begin position="2951"/>
        <end position="2963"/>
    </location>
</feature>
<dbReference type="InterPro" id="IPR012510">
    <property type="entry name" value="Actin-binding_Xin_repeat"/>
</dbReference>
<feature type="repeat" description="Xin" evidence="5">
    <location>
        <begin position="880"/>
        <end position="895"/>
    </location>
</feature>
<feature type="repeat" description="Xin" evidence="5">
    <location>
        <begin position="1097"/>
        <end position="1112"/>
    </location>
</feature>
<comment type="domain">
    <text evidence="5">Xin repeats bind F-actin.</text>
</comment>
<dbReference type="PANTHER" id="PTHR22591:SF1">
    <property type="entry name" value="XIN ACTIN-BINDING REPEAT-CONTAINING PROTEIN 2"/>
    <property type="match status" value="1"/>
</dbReference>
<dbReference type="Pfam" id="PF08043">
    <property type="entry name" value="Xin"/>
    <property type="match status" value="11"/>
</dbReference>
<feature type="repeat" description="Xin" evidence="5">
    <location>
        <begin position="698"/>
        <end position="713"/>
    </location>
</feature>
<feature type="region of interest" description="Disordered" evidence="6">
    <location>
        <begin position="1"/>
        <end position="34"/>
    </location>
</feature>
<feature type="compositionally biased region" description="Polar residues" evidence="6">
    <location>
        <begin position="112"/>
        <end position="121"/>
    </location>
</feature>
<dbReference type="GO" id="GO:0001725">
    <property type="term" value="C:stress fiber"/>
    <property type="evidence" value="ECO:0007669"/>
    <property type="project" value="TreeGrafter"/>
</dbReference>
<dbReference type="InterPro" id="IPR030072">
    <property type="entry name" value="XIRP1/XIRP2"/>
</dbReference>
<feature type="repeat" description="Xin" evidence="5">
    <location>
        <begin position="372"/>
        <end position="387"/>
    </location>
</feature>
<dbReference type="GeneID" id="108702980"/>
<dbReference type="GO" id="GO:0005925">
    <property type="term" value="C:focal adhesion"/>
    <property type="evidence" value="ECO:0007669"/>
    <property type="project" value="TreeGrafter"/>
</dbReference>
<dbReference type="GO" id="GO:0051015">
    <property type="term" value="F:actin filament binding"/>
    <property type="evidence" value="ECO:0000318"/>
    <property type="project" value="GO_Central"/>
</dbReference>
<name>A0A8J1LX63_XENLA</name>
<feature type="repeat" description="Xin" evidence="5">
    <location>
        <begin position="411"/>
        <end position="426"/>
    </location>
</feature>
<evidence type="ECO:0000313" key="8">
    <source>
        <dbReference type="RefSeq" id="XP_041433969.1"/>
    </source>
</evidence>
<feature type="repeat" description="Xin" evidence="5">
    <location>
        <begin position="984"/>
        <end position="999"/>
    </location>
</feature>
<dbReference type="Proteomes" id="UP000186698">
    <property type="component" value="Chromosome 9_10S"/>
</dbReference>
<feature type="region of interest" description="Disordered" evidence="6">
    <location>
        <begin position="2528"/>
        <end position="2558"/>
    </location>
</feature>
<evidence type="ECO:0000256" key="1">
    <source>
        <dbReference type="ARBA" id="ARBA00004282"/>
    </source>
</evidence>
<protein>
    <submittedName>
        <fullName evidence="8">Xin actin-binding repeat-containing protein 2 isoform X1</fullName>
    </submittedName>
</protein>
<feature type="repeat" description="Xin" evidence="5">
    <location>
        <begin position="1172"/>
        <end position="1187"/>
    </location>
</feature>
<feature type="region of interest" description="Disordered" evidence="6">
    <location>
        <begin position="3326"/>
        <end position="3352"/>
    </location>
</feature>
<feature type="compositionally biased region" description="Polar residues" evidence="6">
    <location>
        <begin position="2716"/>
        <end position="2737"/>
    </location>
</feature>
<feature type="compositionally biased region" description="Basic and acidic residues" evidence="6">
    <location>
        <begin position="2624"/>
        <end position="2634"/>
    </location>
</feature>
<feature type="repeat" description="Xin" evidence="5">
    <location>
        <begin position="1059"/>
        <end position="1074"/>
    </location>
</feature>
<feature type="repeat" description="Xin" evidence="5">
    <location>
        <begin position="948"/>
        <end position="963"/>
    </location>
</feature>
<feature type="repeat" description="Xin" evidence="5">
    <location>
        <begin position="661"/>
        <end position="676"/>
    </location>
</feature>
<dbReference type="RefSeq" id="XP_041433969.1">
    <property type="nucleotide sequence ID" value="XM_041578035.1"/>
</dbReference>
<feature type="repeat" description="Xin" evidence="5">
    <location>
        <begin position="594"/>
        <end position="609"/>
    </location>
</feature>
<reference evidence="8" key="1">
    <citation type="submission" date="2025-08" db="UniProtKB">
        <authorList>
            <consortium name="RefSeq"/>
        </authorList>
    </citation>
    <scope>IDENTIFICATION</scope>
    <source>
        <strain evidence="8">J_2021</strain>
        <tissue evidence="8">Erythrocytes</tissue>
    </source>
</reference>
<feature type="repeat" description="Xin" evidence="5">
    <location>
        <begin position="1307"/>
        <end position="1322"/>
    </location>
</feature>
<gene>
    <name evidence="8" type="primary">xirp2.S</name>
</gene>
<dbReference type="GO" id="GO:0007015">
    <property type="term" value="P:actin filament organization"/>
    <property type="evidence" value="ECO:0000318"/>
    <property type="project" value="GO_Central"/>
</dbReference>
<sequence length="3352" mass="381483">MSESSQNCISDGLTKGDRSQSEDTTWSGSEHLDLQETLPLRDRMAMYQAAASSTVKTSTANVSEDSEACLVPGGLASMKKHFEKSEVASSQRAVTQYQYQQKSVQQTRKSQEVTFTSSSHAAEQRTQFSAVNAQQVSMNQQHTHETSTASHYNQEADEVEEISKISTQVLKEQFERSLKEKGAKTNLSTISQAKHSKIYNEHPAFEWPVVSTIHSNSASRVQNAVTEESSKHVVSSDNLASATFGSLEEFPPPPPPDILETEELADFSQSPEPPSYAEQQTCAVSKELYSKQRNIYELKRLYKHIHPEVRKNLQKEFYNEVSDIVACKGEHNGVVKGDVQQVKYAFENPVGSPQKCLSPEREYLEWDEILKGEVQSMRWVFENQPLASIKDESPEPSHIKSIGEQEIIAGGDVKYTTWMFETKPIDALGVDISKTTENTEKVPDLSRGDVRTATWLFETQPLDCMNKIYKEDDLSNTLKTTEDIKGGDVKLGKHLFETTFQSEISSLRLSSELEECKGDVKTSIKKFETEPKYVLKDSFGKMLEIKTVQKEEVEKGDVKTARWMFETQPLDAINQDEVQVKVVRGISLEESLTGGVGKAKWLFETQALDTIKEVESTITEKEDIIGADVYQKCWIFETIPMDMLKDNANEKPMQEEEIIGGDVSNTKYLFETVPMDELKENDEVGKLKQVVTMDDEKGDARHQRWVFETKPLGEIREDYKDHIRTVQLDEMHKGDVISCKNAFERGDLTKSELTYKIAVEDVDKGTVKLNKKLFETTPLYAIQDRFGHYHEVQTIRKEEVVRGDVRNCQWMFETIPIDQFRENVESYQIIKGISSEQIQSGDVKTGKWLFETQPLDSFKYVSSAEDEEIITENETDIVKGDVKMCKWLFETQQMEDLYDKQDKMSASVDIQKGDVKTCTWLFETQPLDTIHDESEKTETIDQNNIQGRDVQRVCFLFETENLDNIQEEEKRDFKRVVEIDIQSGDVSSMKYIFENQPLDKISSNSDEVLQKIKTMKQEDLQNGNVLSCKWLFENRSIDEINTNHTKSKSEFAINDVQGGNVRKGCFIFETFSLDQIKDKHSEEYFTRTIDEEEIIKGDVKNYTLMFETQPLYAIQDKEGFYHEVTTVKKEEVSHGNVRGTRWLFETKPLDSFQDSNKVYIIKSVTQEDIQKGDVNSVRYRFETQSLDTISEDTKTVFRTIEDVQGGNVKGNKERFEQEDDSSKYVRTVSISEIKQGNVKTSTWLFETHSVDEIHGEDYQNIKTVSKEDIDAGDVKEAVWLFENHNLDLLKKGDENVKEMERESIPHADVRTTTWLFETTPLHEFNEHTIEKQDIIGKNIQETLKELYSHKIVESHGIILEADEIGDIRMAKYKLMNQDSPKIQKEEIISGDLHSIMMNLLSENSSENRMIMLNDEEKGNVSLTKCQLFNRTQDIQEQKEDIIRGDIQDTIKNLLNIQNFCKQGILIQESEKGDIKMTVYSLLNQSDKNTVQRDEVIAGDIKHTLSNLKSFGVSSENREKVKIEDSERGNVQFYTTCIESGALDYLRQLQKSTDESVEEKEHEEIIGGDVEGTKLQLKRQHFQIERTVDESDIIPGDVYNTVKVFMTEPEHKSFDVNKEEVVKGNLRETLNSLSQAINQNVTVQKEEIIKADLPAMLKSLNESQYQMREVEKADVIPGDVQRTINSLEKTVNMKPEFVKEEIVHGNLDATLKSLQEAQHYVKQVEKENVISGNIDVTMKNLLDVSSEKKYVQHQVSIQGDVRNTIKSFKQPSINVQCQEGKVKNTKQSTQQSETQCKTETDLSSGEYITAGHDDNPQSLATNCKNQQSLNTGQETKNESQKTLVNNVPLKNEENRILCRKVASKDSVCSVTESKLKMNKTAWKKQNTISGTQSSELISGEKKCLLQGFSEGHKEKTPTDTINQSKVIQKAQLSSSINTFKSTASQQAINVINESSHQVFDHAHRQVTNQQTQITQYATKSHAKNQVDIQQAEILDSINNNIENKEKVQMPKESKTLESRSLTKKKSIEDVTVKRKIGSSISDHHLQMKNNPQALVVRKSKEKPEIYSPPPPPPPPPPVIEPLAAQLPLPPPPPPFPLIKTNNEPEHFPSPPPPVTDKLYTDIFPPVAPVTPPPLTNHKDNVNKKVSFQPFYEQKTQHFSNNYSIKQSGTKQKSGKNKQAIKYFEKQMPDVPPKSKLPVFQHKVEDITVTNKSKSKQSTTSEYVQNISATQVSELQKKDSEQGIISQGALSSKEKVHVPQNIPPTLKPETGIVNSNVLHVKVSETNVQDIDQLMCDQELERIHNETFKTKETLYLPPIVSPGLKTESHLTKSTLQHGITSIINEQKISQTEATVSQHVQNIQNNDINVHDFDQAICDREMERIHEETLKPKKKTFYPPKSSPFLQPETPPSKLKTNVRKFKTPLMIAEEKYRQQKEEMEKNKEKTLCQGIKSEVAESHIVQAMAGSEVNISVKDSQNVTERTTCNLHHTNHSVPPVHATESKTSFLERQNLSKQSNQVNIKSDEAQSIVQRAQVKHEPSLQMQKKYETPEHTSEQYVSSNFEGSDNVEQFKQPSFQNISPSLQRMPPNKNVKNLIKPGKLIQEVTSTESKLQIDNKSHLTKQEIAKESHKVVHFRETSPQQSVSQTSKQKEQDASLTVNTQSVEMDTRKVESKSEVISLTRSQERVQSPKIFKKLQAKKEQSNTDSTSTQIRKLGTSEDISGHQQRQFKSPNQKSLVQESNMATQKIVKDKKVHEREMAENKKIFHSTQESVIKKENTSIDVIECIRKCEELQEIIIKINTFESNIQTLNTDTFTTFLNIIPGWLISEETKKVLTEMASSSNLDYIREQLSHIKNKTVDMQSYFERDIHSAIKSSTTMKSRNEASTHIGIAQNQIKPVSKKVENSNKVVKEKSKINNDVSRVLNDIRQTECRSCSPSLKTRSPSPTYITIESTARRTDSPHKERPQCVSPLQKAETQAPPPPPRSVTPKTSTRSEQLGKLKDTTAKLSQGTQARAVTPIPVVIEKKCEIIHSPATLRRQLKIESHATETICTTPVPTNYVTVGTIGEKTEVYEESRKSEVQKFNSHQEPKHIPEWLGQDVISITHSGAIPKSHVLSTREKTIYTKEKGNSSEKFKFKNESNNPEAANVHFTADQGKFQSEQRKTVQQVKQKSQTEFEDIKSQGKSRNVPIKQIKDFKDNASKQVYVNRKNRDDIFKPMVHSETISIAEHVSGVDVREIKTERSTITPNLETIKAGFEFKHAPPTYEDVISGHMLDISATESSDEILKNFQRTWEENERVFKSLGYTVSDTSEMKSSYHQEEYITENTSGQGHLHYLSKEGLSNGMSRSRQADLS</sequence>
<dbReference type="PROSITE" id="PS51389">
    <property type="entry name" value="XIN"/>
    <property type="match status" value="19"/>
</dbReference>
<dbReference type="CTD" id="108702980"/>
<feature type="compositionally biased region" description="Polar residues" evidence="6">
    <location>
        <begin position="3341"/>
        <end position="3352"/>
    </location>
</feature>
<evidence type="ECO:0000256" key="5">
    <source>
        <dbReference type="PROSITE-ProRule" id="PRU00721"/>
    </source>
</evidence>
<keyword evidence="4 5" id="KW-0009">Actin-binding</keyword>
<feature type="region of interest" description="Disordered" evidence="6">
    <location>
        <begin position="102"/>
        <end position="121"/>
    </location>
</feature>
<evidence type="ECO:0000256" key="4">
    <source>
        <dbReference type="ARBA" id="ARBA00023203"/>
    </source>
</evidence>
<comment type="subcellular location">
    <subcellularLocation>
        <location evidence="1">Cell junction</location>
    </subcellularLocation>
</comment>
<feature type="repeat" description="Xin" evidence="5">
    <location>
        <begin position="913"/>
        <end position="928"/>
    </location>
</feature>
<feature type="compositionally biased region" description="Polar residues" evidence="6">
    <location>
        <begin position="2652"/>
        <end position="2662"/>
    </location>
</feature>
<feature type="repeat" description="Xin" evidence="5">
    <location>
        <begin position="803"/>
        <end position="818"/>
    </location>
</feature>
<keyword evidence="7" id="KW-1185">Reference proteome</keyword>
<feature type="compositionally biased region" description="Polar residues" evidence="6">
    <location>
        <begin position="2635"/>
        <end position="2645"/>
    </location>
</feature>
<feature type="repeat" description="Xin" evidence="5">
    <location>
        <begin position="841"/>
        <end position="856"/>
    </location>
</feature>
<feature type="compositionally biased region" description="Pro residues" evidence="6">
    <location>
        <begin position="2065"/>
        <end position="2078"/>
    </location>
</feature>
<evidence type="ECO:0000256" key="2">
    <source>
        <dbReference type="ARBA" id="ARBA00022737"/>
    </source>
</evidence>
<keyword evidence="2" id="KW-0677">Repeat</keyword>
<keyword evidence="3" id="KW-0965">Cell junction</keyword>
<proteinExistence type="inferred from homology"/>